<protein>
    <submittedName>
        <fullName evidence="4">Uncharacterized protein</fullName>
    </submittedName>
</protein>
<evidence type="ECO:0000256" key="3">
    <source>
        <dbReference type="RuleBase" id="RU000363"/>
    </source>
</evidence>
<dbReference type="PANTHER" id="PTHR42760:SF37">
    <property type="entry name" value="CLAVALDEHYDE DEHYDROGENASE"/>
    <property type="match status" value="1"/>
</dbReference>
<dbReference type="EMBL" id="SKBN01000478">
    <property type="protein sequence ID" value="TGJ77112.1"/>
    <property type="molecule type" value="Genomic_DNA"/>
</dbReference>
<name>A0A4Z0YJR4_9PEZI</name>
<dbReference type="InterPro" id="IPR002347">
    <property type="entry name" value="SDR_fam"/>
</dbReference>
<dbReference type="Gene3D" id="3.40.50.720">
    <property type="entry name" value="NAD(P)-binding Rossmann-like Domain"/>
    <property type="match status" value="1"/>
</dbReference>
<comment type="caution">
    <text evidence="4">The sequence shown here is derived from an EMBL/GenBank/DDBJ whole genome shotgun (WGS) entry which is preliminary data.</text>
</comment>
<dbReference type="OrthoDB" id="1933717at2759"/>
<evidence type="ECO:0000256" key="2">
    <source>
        <dbReference type="ARBA" id="ARBA00023002"/>
    </source>
</evidence>
<dbReference type="InterPro" id="IPR036291">
    <property type="entry name" value="NAD(P)-bd_dom_sf"/>
</dbReference>
<accession>A0A4Z0YJR4</accession>
<dbReference type="PANTHER" id="PTHR42760">
    <property type="entry name" value="SHORT-CHAIN DEHYDROGENASES/REDUCTASES FAMILY MEMBER"/>
    <property type="match status" value="1"/>
</dbReference>
<keyword evidence="5" id="KW-1185">Reference proteome</keyword>
<dbReference type="Proteomes" id="UP000297716">
    <property type="component" value="Unassembled WGS sequence"/>
</dbReference>
<dbReference type="AlphaFoldDB" id="A0A4Z0YJR4"/>
<evidence type="ECO:0000313" key="5">
    <source>
        <dbReference type="Proteomes" id="UP000297716"/>
    </source>
</evidence>
<dbReference type="CDD" id="cd05233">
    <property type="entry name" value="SDR_c"/>
    <property type="match status" value="1"/>
</dbReference>
<dbReference type="PRINTS" id="PR00080">
    <property type="entry name" value="SDRFAMILY"/>
</dbReference>
<evidence type="ECO:0000313" key="4">
    <source>
        <dbReference type="EMBL" id="TGJ77112.1"/>
    </source>
</evidence>
<sequence>MPPPKGTPNIIGGRGDYDTTSVVHNDTYPAIDSAKADLSGKAVFITGATRGIGRGISVSFAKAGASMIAIGGRSNFGETSQALRAAAASVGKPEPKILELKLDVASRESVDAAAAEIKKTFGRIDIVVNNAGTGLGGGLIADTDPEGWWDTMAVNLKGPYLVMRALTPLMLEVGGLSTFLTVSSVGAQLRSPGYSAYQTSKLAVLRLTEFLHTEYSAKGVIAFSIHPGNVPTDMTLGPDGKIAEQLAHIFVETPELTGDSVVYLTKEKRDWLGGRYVNVTWDLPELMEMKDEIVKGDKLKMELVL</sequence>
<keyword evidence="2" id="KW-0560">Oxidoreductase</keyword>
<dbReference type="GO" id="GO:0016616">
    <property type="term" value="F:oxidoreductase activity, acting on the CH-OH group of donors, NAD or NADP as acceptor"/>
    <property type="evidence" value="ECO:0007669"/>
    <property type="project" value="TreeGrafter"/>
</dbReference>
<dbReference type="STRING" id="37992.A0A4Z0YJR4"/>
<evidence type="ECO:0000256" key="1">
    <source>
        <dbReference type="ARBA" id="ARBA00006484"/>
    </source>
</evidence>
<comment type="similarity">
    <text evidence="1 3">Belongs to the short-chain dehydrogenases/reductases (SDR) family.</text>
</comment>
<gene>
    <name evidence="4" type="ORF">E0Z10_g10767</name>
</gene>
<reference evidence="4 5" key="1">
    <citation type="submission" date="2019-03" db="EMBL/GenBank/DDBJ databases">
        <title>Draft genome sequence of Xylaria hypoxylon DSM 108379, a ubiquitous saprotrophic-parasitic fungi on hardwood.</title>
        <authorList>
            <person name="Buettner E."/>
            <person name="Leonhardt S."/>
            <person name="Gebauer A.M."/>
            <person name="Liers C."/>
            <person name="Hofrichter M."/>
            <person name="Kellner H."/>
        </authorList>
    </citation>
    <scope>NUCLEOTIDE SEQUENCE [LARGE SCALE GENOMIC DNA]</scope>
    <source>
        <strain evidence="4 5">DSM 108379</strain>
    </source>
</reference>
<organism evidence="4 5">
    <name type="scientific">Xylaria hypoxylon</name>
    <dbReference type="NCBI Taxonomy" id="37992"/>
    <lineage>
        <taxon>Eukaryota</taxon>
        <taxon>Fungi</taxon>
        <taxon>Dikarya</taxon>
        <taxon>Ascomycota</taxon>
        <taxon>Pezizomycotina</taxon>
        <taxon>Sordariomycetes</taxon>
        <taxon>Xylariomycetidae</taxon>
        <taxon>Xylariales</taxon>
        <taxon>Xylariaceae</taxon>
        <taxon>Xylaria</taxon>
    </lineage>
</organism>
<dbReference type="PRINTS" id="PR00081">
    <property type="entry name" value="GDHRDH"/>
</dbReference>
<proteinExistence type="inferred from homology"/>
<dbReference type="Pfam" id="PF00106">
    <property type="entry name" value="adh_short"/>
    <property type="match status" value="1"/>
</dbReference>
<dbReference type="SUPFAM" id="SSF51735">
    <property type="entry name" value="NAD(P)-binding Rossmann-fold domains"/>
    <property type="match status" value="1"/>
</dbReference>